<keyword evidence="1" id="KW-1133">Transmembrane helix</keyword>
<feature type="transmembrane region" description="Helical" evidence="1">
    <location>
        <begin position="80"/>
        <end position="102"/>
    </location>
</feature>
<sequence length="202" mass="23152">MAQFKIIYYIVLVMSFLLIAVFLWGAVTYKKSKSNVRFLNRPLLALTLSIAAVSFILAWIPIIMKVWAYDDEFVRSDPAFISILVFEFIFLIAFLVLAYVFAFDFGMTLEQDTNRLQFFGQTVNTEKIIALEEKPHCLKIVYEQGFKNIKKKITIFSPKARLFAKEILTDIVAANQSQRAAALAIENIETTDSTQNVELEQN</sequence>
<dbReference type="RefSeq" id="WP_168105234.1">
    <property type="nucleotide sequence ID" value="NZ_CP051215.1"/>
</dbReference>
<keyword evidence="1" id="KW-0812">Transmembrane</keyword>
<feature type="transmembrane region" description="Helical" evidence="1">
    <location>
        <begin position="39"/>
        <end position="60"/>
    </location>
</feature>
<name>A0A846U177_9MOLU</name>
<evidence type="ECO:0000313" key="3">
    <source>
        <dbReference type="Proteomes" id="UP000584587"/>
    </source>
</evidence>
<evidence type="ECO:0008006" key="4">
    <source>
        <dbReference type="Google" id="ProtNLM"/>
    </source>
</evidence>
<feature type="transmembrane region" description="Helical" evidence="1">
    <location>
        <begin position="6"/>
        <end position="27"/>
    </location>
</feature>
<dbReference type="Proteomes" id="UP000584587">
    <property type="component" value="Unassembled WGS sequence"/>
</dbReference>
<dbReference type="EMBL" id="JAAVVK010000002">
    <property type="protein sequence ID" value="NKE38764.1"/>
    <property type="molecule type" value="Genomic_DNA"/>
</dbReference>
<evidence type="ECO:0000256" key="1">
    <source>
        <dbReference type="SAM" id="Phobius"/>
    </source>
</evidence>
<comment type="caution">
    <text evidence="2">The sequence shown here is derived from an EMBL/GenBank/DDBJ whole genome shotgun (WGS) entry which is preliminary data.</text>
</comment>
<keyword evidence="1" id="KW-0472">Membrane</keyword>
<keyword evidence="3" id="KW-1185">Reference proteome</keyword>
<proteinExistence type="predicted"/>
<evidence type="ECO:0000313" key="2">
    <source>
        <dbReference type="EMBL" id="NKE38764.1"/>
    </source>
</evidence>
<gene>
    <name evidence="2" type="ORF">HER12_03270</name>
</gene>
<protein>
    <recommendedName>
        <fullName evidence="4">Transmembrane protein</fullName>
    </recommendedName>
</protein>
<dbReference type="AlphaFoldDB" id="A0A846U177"/>
<organism evidence="2 3">
    <name type="scientific">Spiroplasma platyhelix PALS-1</name>
    <dbReference type="NCBI Taxonomy" id="1276218"/>
    <lineage>
        <taxon>Bacteria</taxon>
        <taxon>Bacillati</taxon>
        <taxon>Mycoplasmatota</taxon>
        <taxon>Mollicutes</taxon>
        <taxon>Entomoplasmatales</taxon>
        <taxon>Spiroplasmataceae</taxon>
        <taxon>Spiroplasma</taxon>
    </lineage>
</organism>
<accession>A0A846U177</accession>
<reference evidence="2 3" key="1">
    <citation type="submission" date="2020-04" db="EMBL/GenBank/DDBJ databases">
        <title>Complete genome sequence of Spiroplasma platyhelix ATCC 51748, an insect isolate.</title>
        <authorList>
            <person name="Green E.A."/>
            <person name="Klassen J.L."/>
        </authorList>
    </citation>
    <scope>NUCLEOTIDE SEQUENCE [LARGE SCALE GENOMIC DNA]</scope>
    <source>
        <strain evidence="2 3">PALS-1</strain>
    </source>
</reference>